<dbReference type="Proteomes" id="UP001326715">
    <property type="component" value="Chromosome"/>
</dbReference>
<dbReference type="GO" id="GO:0052689">
    <property type="term" value="F:carboxylic ester hydrolase activity"/>
    <property type="evidence" value="ECO:0007669"/>
    <property type="project" value="TreeGrafter"/>
</dbReference>
<dbReference type="SUPFAM" id="SSF53474">
    <property type="entry name" value="alpha/beta-Hydrolases"/>
    <property type="match status" value="1"/>
</dbReference>
<reference evidence="4 6" key="2">
    <citation type="submission" date="2023-11" db="EMBL/GenBank/DDBJ databases">
        <title>MicrobeMod: A computational toolkit for identifying prokaryotic methylation and restriction-modification with nanopore sequencing.</title>
        <authorList>
            <person name="Crits-Christoph A."/>
            <person name="Kang S.C."/>
            <person name="Lee H."/>
            <person name="Ostrov N."/>
        </authorList>
    </citation>
    <scope>NUCLEOTIDE SEQUENCE [LARGE SCALE GENOMIC DNA]</scope>
    <source>
        <strain evidence="4 6">ATCC 23090</strain>
    </source>
</reference>
<evidence type="ECO:0000256" key="1">
    <source>
        <dbReference type="SAM" id="SignalP"/>
    </source>
</evidence>
<dbReference type="InterPro" id="IPR029058">
    <property type="entry name" value="AB_hydrolase_fold"/>
</dbReference>
<keyword evidence="4" id="KW-0378">Hydrolase</keyword>
<dbReference type="EMBL" id="CP140154">
    <property type="protein sequence ID" value="WQG91298.1"/>
    <property type="molecule type" value="Genomic_DNA"/>
</dbReference>
<dbReference type="InterPro" id="IPR022742">
    <property type="entry name" value="Hydrolase_4"/>
</dbReference>
<dbReference type="PANTHER" id="PTHR43265">
    <property type="entry name" value="ESTERASE ESTD"/>
    <property type="match status" value="1"/>
</dbReference>
<evidence type="ECO:0000259" key="2">
    <source>
        <dbReference type="Pfam" id="PF12146"/>
    </source>
</evidence>
<evidence type="ECO:0000313" key="6">
    <source>
        <dbReference type="Proteomes" id="UP001326715"/>
    </source>
</evidence>
<evidence type="ECO:0000313" key="3">
    <source>
        <dbReference type="EMBL" id="SFW27861.1"/>
    </source>
</evidence>
<keyword evidence="6" id="KW-1185">Reference proteome</keyword>
<dbReference type="Proteomes" id="UP000183788">
    <property type="component" value="Unassembled WGS sequence"/>
</dbReference>
<protein>
    <submittedName>
        <fullName evidence="4">Alpha/beta fold hydrolase</fullName>
    </submittedName>
</protein>
<gene>
    <name evidence="3" type="ORF">SAMN05661012_00982</name>
    <name evidence="4" type="ORF">SR876_07290</name>
</gene>
<evidence type="ECO:0000313" key="4">
    <source>
        <dbReference type="EMBL" id="WQG91298.1"/>
    </source>
</evidence>
<dbReference type="OrthoDB" id="9809549at2"/>
<dbReference type="AlphaFoldDB" id="A0A1K1MXZ3"/>
<accession>A0A1K1MXZ3</accession>
<name>A0A1K1MXZ3_9BACT</name>
<proteinExistence type="predicted"/>
<dbReference type="RefSeq" id="WP_072357467.1">
    <property type="nucleotide sequence ID" value="NZ_CP139972.1"/>
</dbReference>
<reference evidence="3 5" key="1">
    <citation type="submission" date="2016-11" db="EMBL/GenBank/DDBJ databases">
        <authorList>
            <person name="Jaros S."/>
            <person name="Januszkiewicz K."/>
            <person name="Wedrychowicz H."/>
        </authorList>
    </citation>
    <scope>NUCLEOTIDE SEQUENCE [LARGE SCALE GENOMIC DNA]</scope>
    <source>
        <strain evidence="3 5">DSM 784</strain>
    </source>
</reference>
<dbReference type="InterPro" id="IPR053145">
    <property type="entry name" value="AB_hydrolase_Est10"/>
</dbReference>
<dbReference type="Gene3D" id="3.40.50.1820">
    <property type="entry name" value="alpha/beta hydrolase"/>
    <property type="match status" value="1"/>
</dbReference>
<dbReference type="PANTHER" id="PTHR43265:SF1">
    <property type="entry name" value="ESTERASE ESTD"/>
    <property type="match status" value="1"/>
</dbReference>
<feature type="domain" description="Serine aminopeptidase S33" evidence="2">
    <location>
        <begin position="190"/>
        <end position="286"/>
    </location>
</feature>
<sequence>MKKTIITTITTLLLTGSGFAQSITGSWNGLLKIGGPLQLHIALNIEKTDTGFNVNLASPDQGAANIPISEFIYHEPAVSFTSKGIGASYTGEYKTDSITGTFTQSGRSFPLTFHRGVVERLKHPQEPVLPLPYYTEEVSFENPSAHIKLAGTLSLPQQNGTYPAVILITGSGPQNRNEELLGHKPFLIISDYLTRQGIAVLRYDDRGFAKSEGSFKTATTLDFASDVESAVAYLKTRKEIKQIGLIGHSEGGLIAPIVAAKNKDVAFIVMLAGTGIRGDKLLLLQTELIARAEGAPDSTIAKTTAINKGVFDIIVNNQNDTIIKNNLITYFNKYAADHPAEVPAGTTTEQYVAARVKECMTPWPWLKFLLQYDPVTSLQKVHCPVLALNGEKDLQVPPKENLAYIRKALKGNKDVTVKEYKELNHLFQECKTGSPSEYAGIEQTFSPQVLEDISQWIKFRMH</sequence>
<feature type="signal peptide" evidence="1">
    <location>
        <begin position="1"/>
        <end position="22"/>
    </location>
</feature>
<feature type="chain" id="PRO_5013244617" evidence="1">
    <location>
        <begin position="23"/>
        <end position="462"/>
    </location>
</feature>
<organism evidence="3 5">
    <name type="scientific">Chitinophaga sancti</name>
    <dbReference type="NCBI Taxonomy" id="1004"/>
    <lineage>
        <taxon>Bacteria</taxon>
        <taxon>Pseudomonadati</taxon>
        <taxon>Bacteroidota</taxon>
        <taxon>Chitinophagia</taxon>
        <taxon>Chitinophagales</taxon>
        <taxon>Chitinophagaceae</taxon>
        <taxon>Chitinophaga</taxon>
    </lineage>
</organism>
<dbReference type="Pfam" id="PF12146">
    <property type="entry name" value="Hydrolase_4"/>
    <property type="match status" value="1"/>
</dbReference>
<evidence type="ECO:0000313" key="5">
    <source>
        <dbReference type="Proteomes" id="UP000183788"/>
    </source>
</evidence>
<dbReference type="STRING" id="1004.SAMN05661012_00982"/>
<dbReference type="EMBL" id="FPIZ01000002">
    <property type="protein sequence ID" value="SFW27861.1"/>
    <property type="molecule type" value="Genomic_DNA"/>
</dbReference>
<keyword evidence="1" id="KW-0732">Signal</keyword>